<comment type="caution">
    <text evidence="1">The sequence shown here is derived from an EMBL/GenBank/DDBJ whole genome shotgun (WGS) entry which is preliminary data.</text>
</comment>
<evidence type="ECO:0000313" key="2">
    <source>
        <dbReference type="Proteomes" id="UP000724584"/>
    </source>
</evidence>
<evidence type="ECO:0000313" key="1">
    <source>
        <dbReference type="EMBL" id="KAH6636789.1"/>
    </source>
</evidence>
<gene>
    <name evidence="1" type="ORF">F5144DRAFT_195157</name>
</gene>
<sequence length="77" mass="8553">MINYHKLMTARFLTFLSFFSPVLLGSRSYSWSNAHNLIGFAAARPAQMLVAVAGQNHDKRGRIGNSEGSCSLNYVME</sequence>
<keyword evidence="2" id="KW-1185">Reference proteome</keyword>
<proteinExistence type="predicted"/>
<organism evidence="1 2">
    <name type="scientific">Chaetomium tenue</name>
    <dbReference type="NCBI Taxonomy" id="1854479"/>
    <lineage>
        <taxon>Eukaryota</taxon>
        <taxon>Fungi</taxon>
        <taxon>Dikarya</taxon>
        <taxon>Ascomycota</taxon>
        <taxon>Pezizomycotina</taxon>
        <taxon>Sordariomycetes</taxon>
        <taxon>Sordariomycetidae</taxon>
        <taxon>Sordariales</taxon>
        <taxon>Chaetomiaceae</taxon>
        <taxon>Chaetomium</taxon>
    </lineage>
</organism>
<dbReference type="Proteomes" id="UP000724584">
    <property type="component" value="Unassembled WGS sequence"/>
</dbReference>
<protein>
    <submittedName>
        <fullName evidence="1">Uncharacterized protein</fullName>
    </submittedName>
</protein>
<dbReference type="EMBL" id="JAGIZQ010000003">
    <property type="protein sequence ID" value="KAH6636789.1"/>
    <property type="molecule type" value="Genomic_DNA"/>
</dbReference>
<name>A0ACB7PDE2_9PEZI</name>
<accession>A0ACB7PDE2</accession>
<reference evidence="1 2" key="1">
    <citation type="journal article" date="2021" name="Nat. Commun.">
        <title>Genetic determinants of endophytism in the Arabidopsis root mycobiome.</title>
        <authorList>
            <person name="Mesny F."/>
            <person name="Miyauchi S."/>
            <person name="Thiergart T."/>
            <person name="Pickel B."/>
            <person name="Atanasova L."/>
            <person name="Karlsson M."/>
            <person name="Huettel B."/>
            <person name="Barry K.W."/>
            <person name="Haridas S."/>
            <person name="Chen C."/>
            <person name="Bauer D."/>
            <person name="Andreopoulos W."/>
            <person name="Pangilinan J."/>
            <person name="LaButti K."/>
            <person name="Riley R."/>
            <person name="Lipzen A."/>
            <person name="Clum A."/>
            <person name="Drula E."/>
            <person name="Henrissat B."/>
            <person name="Kohler A."/>
            <person name="Grigoriev I.V."/>
            <person name="Martin F.M."/>
            <person name="Hacquard S."/>
        </authorList>
    </citation>
    <scope>NUCLEOTIDE SEQUENCE [LARGE SCALE GENOMIC DNA]</scope>
    <source>
        <strain evidence="1 2">MPI-SDFR-AT-0079</strain>
    </source>
</reference>